<keyword evidence="2" id="KW-0723">Serine/threonine-protein kinase</keyword>
<comment type="catalytic activity">
    <reaction evidence="4">
        <text>L-threonyl-[protein] + ATP = O-phospho-L-threonyl-[protein] + ADP + H(+)</text>
        <dbReference type="Rhea" id="RHEA:46608"/>
        <dbReference type="Rhea" id="RHEA-COMP:11060"/>
        <dbReference type="Rhea" id="RHEA-COMP:11605"/>
        <dbReference type="ChEBI" id="CHEBI:15378"/>
        <dbReference type="ChEBI" id="CHEBI:30013"/>
        <dbReference type="ChEBI" id="CHEBI:30616"/>
        <dbReference type="ChEBI" id="CHEBI:61977"/>
        <dbReference type="ChEBI" id="CHEBI:456216"/>
        <dbReference type="EC" id="2.7.11.1"/>
    </reaction>
</comment>
<accession>A0AAD9X9J1</accession>
<comment type="caution">
    <text evidence="7">The sequence shown here is derived from an EMBL/GenBank/DDBJ whole genome shotgun (WGS) entry which is preliminary data.</text>
</comment>
<dbReference type="GO" id="GO:0004674">
    <property type="term" value="F:protein serine/threonine kinase activity"/>
    <property type="evidence" value="ECO:0007669"/>
    <property type="project" value="UniProtKB-KW"/>
</dbReference>
<dbReference type="AlphaFoldDB" id="A0AAD9X9J1"/>
<proteinExistence type="predicted"/>
<protein>
    <recommendedName>
        <fullName evidence="1">non-specific serine/threonine protein kinase</fullName>
        <ecNumber evidence="1">2.7.11.1</ecNumber>
    </recommendedName>
</protein>
<dbReference type="PANTHER" id="PTHR13902">
    <property type="entry name" value="SERINE/THREONINE-PROTEIN KINASE WNK WITH NO LYSINE -RELATED"/>
    <property type="match status" value="1"/>
</dbReference>
<dbReference type="PROSITE" id="PS50011">
    <property type="entry name" value="PROTEIN_KINASE_DOM"/>
    <property type="match status" value="1"/>
</dbReference>
<evidence type="ECO:0000313" key="7">
    <source>
        <dbReference type="EMBL" id="KAK2655176.1"/>
    </source>
</evidence>
<dbReference type="EC" id="2.7.11.1" evidence="1"/>
<reference evidence="7" key="1">
    <citation type="journal article" date="2023" name="Plant J.">
        <title>Genome sequences and population genomics provide insights into the demographic history, inbreeding, and mutation load of two 'living fossil' tree species of Dipteronia.</title>
        <authorList>
            <person name="Feng Y."/>
            <person name="Comes H.P."/>
            <person name="Chen J."/>
            <person name="Zhu S."/>
            <person name="Lu R."/>
            <person name="Zhang X."/>
            <person name="Li P."/>
            <person name="Qiu J."/>
            <person name="Olsen K.M."/>
            <person name="Qiu Y."/>
        </authorList>
    </citation>
    <scope>NUCLEOTIDE SEQUENCE</scope>
    <source>
        <strain evidence="7">KIB01</strain>
    </source>
</reference>
<dbReference type="Proteomes" id="UP001280121">
    <property type="component" value="Unassembled WGS sequence"/>
</dbReference>
<dbReference type="InterPro" id="IPR000719">
    <property type="entry name" value="Prot_kinase_dom"/>
</dbReference>
<evidence type="ECO:0000256" key="1">
    <source>
        <dbReference type="ARBA" id="ARBA00012513"/>
    </source>
</evidence>
<dbReference type="GO" id="GO:0005524">
    <property type="term" value="F:ATP binding"/>
    <property type="evidence" value="ECO:0007669"/>
    <property type="project" value="InterPro"/>
</dbReference>
<keyword evidence="8" id="KW-1185">Reference proteome</keyword>
<evidence type="ECO:0000256" key="5">
    <source>
        <dbReference type="ARBA" id="ARBA00048679"/>
    </source>
</evidence>
<dbReference type="InterPro" id="IPR050588">
    <property type="entry name" value="WNK_Ser-Thr_kinase"/>
</dbReference>
<feature type="domain" description="Protein kinase" evidence="6">
    <location>
        <begin position="1"/>
        <end position="139"/>
    </location>
</feature>
<dbReference type="InterPro" id="IPR011009">
    <property type="entry name" value="Kinase-like_dom_sf"/>
</dbReference>
<evidence type="ECO:0000256" key="4">
    <source>
        <dbReference type="ARBA" id="ARBA00047899"/>
    </source>
</evidence>
<evidence type="ECO:0000256" key="2">
    <source>
        <dbReference type="ARBA" id="ARBA00022527"/>
    </source>
</evidence>
<evidence type="ECO:0000313" key="8">
    <source>
        <dbReference type="Proteomes" id="UP001280121"/>
    </source>
</evidence>
<dbReference type="EMBL" id="JANJYI010000003">
    <property type="protein sequence ID" value="KAK2655176.1"/>
    <property type="molecule type" value="Genomic_DNA"/>
</dbReference>
<sequence>MTIVNHSTKASYIEFEGLATVRRKKARNIIKKILIDKELERLYCEIYPIKTLKDNNIMKFYTSWDDTSNRNINFVTKMFTSGLGDTFDRYRLRQKNIRAMKHWCRQFLRGLLYLHSHDLPLITKISIVTIFLSMETKEK</sequence>
<gene>
    <name evidence="7" type="ORF">Ddye_008228</name>
</gene>
<dbReference type="SUPFAM" id="SSF56112">
    <property type="entry name" value="Protein kinase-like (PK-like)"/>
    <property type="match status" value="1"/>
</dbReference>
<comment type="catalytic activity">
    <reaction evidence="5">
        <text>L-seryl-[protein] + ATP = O-phospho-L-seryl-[protein] + ADP + H(+)</text>
        <dbReference type="Rhea" id="RHEA:17989"/>
        <dbReference type="Rhea" id="RHEA-COMP:9863"/>
        <dbReference type="Rhea" id="RHEA-COMP:11604"/>
        <dbReference type="ChEBI" id="CHEBI:15378"/>
        <dbReference type="ChEBI" id="CHEBI:29999"/>
        <dbReference type="ChEBI" id="CHEBI:30616"/>
        <dbReference type="ChEBI" id="CHEBI:83421"/>
        <dbReference type="ChEBI" id="CHEBI:456216"/>
        <dbReference type="EC" id="2.7.11.1"/>
    </reaction>
</comment>
<evidence type="ECO:0000259" key="6">
    <source>
        <dbReference type="PROSITE" id="PS50011"/>
    </source>
</evidence>
<dbReference type="Gene3D" id="1.10.510.10">
    <property type="entry name" value="Transferase(Phosphotransferase) domain 1"/>
    <property type="match status" value="1"/>
</dbReference>
<name>A0AAD9X9J1_9ROSI</name>
<keyword evidence="3" id="KW-0418">Kinase</keyword>
<keyword evidence="3" id="KW-0808">Transferase</keyword>
<evidence type="ECO:0000256" key="3">
    <source>
        <dbReference type="ARBA" id="ARBA00022777"/>
    </source>
</evidence>
<organism evidence="7 8">
    <name type="scientific">Dipteronia dyeriana</name>
    <dbReference type="NCBI Taxonomy" id="168575"/>
    <lineage>
        <taxon>Eukaryota</taxon>
        <taxon>Viridiplantae</taxon>
        <taxon>Streptophyta</taxon>
        <taxon>Embryophyta</taxon>
        <taxon>Tracheophyta</taxon>
        <taxon>Spermatophyta</taxon>
        <taxon>Magnoliopsida</taxon>
        <taxon>eudicotyledons</taxon>
        <taxon>Gunneridae</taxon>
        <taxon>Pentapetalae</taxon>
        <taxon>rosids</taxon>
        <taxon>malvids</taxon>
        <taxon>Sapindales</taxon>
        <taxon>Sapindaceae</taxon>
        <taxon>Hippocastanoideae</taxon>
        <taxon>Acereae</taxon>
        <taxon>Dipteronia</taxon>
    </lineage>
</organism>